<feature type="domain" description="Aminoglycoside phosphotransferase" evidence="1">
    <location>
        <begin position="25"/>
        <end position="192"/>
    </location>
</feature>
<keyword evidence="2" id="KW-0808">Transferase</keyword>
<protein>
    <submittedName>
        <fullName evidence="2">Putative choline kinase, PnuC-associated, THI-regulated</fullName>
    </submittedName>
</protein>
<organism evidence="2">
    <name type="scientific">hydrothermal vent metagenome</name>
    <dbReference type="NCBI Taxonomy" id="652676"/>
    <lineage>
        <taxon>unclassified sequences</taxon>
        <taxon>metagenomes</taxon>
        <taxon>ecological metagenomes</taxon>
    </lineage>
</organism>
<dbReference type="EMBL" id="FPIB01000007">
    <property type="protein sequence ID" value="SFV89978.1"/>
    <property type="molecule type" value="Genomic_DNA"/>
</dbReference>
<dbReference type="SUPFAM" id="SSF56112">
    <property type="entry name" value="Protein kinase-like (PK-like)"/>
    <property type="match status" value="1"/>
</dbReference>
<evidence type="ECO:0000259" key="1">
    <source>
        <dbReference type="Pfam" id="PF01636"/>
    </source>
</evidence>
<proteinExistence type="predicted"/>
<evidence type="ECO:0000313" key="2">
    <source>
        <dbReference type="EMBL" id="SFV89978.1"/>
    </source>
</evidence>
<dbReference type="InterPro" id="IPR002575">
    <property type="entry name" value="Aminoglycoside_PTrfase"/>
</dbReference>
<dbReference type="GO" id="GO:0006646">
    <property type="term" value="P:phosphatidylethanolamine biosynthetic process"/>
    <property type="evidence" value="ECO:0007669"/>
    <property type="project" value="TreeGrafter"/>
</dbReference>
<dbReference type="GO" id="GO:0005737">
    <property type="term" value="C:cytoplasm"/>
    <property type="evidence" value="ECO:0007669"/>
    <property type="project" value="TreeGrafter"/>
</dbReference>
<dbReference type="PANTHER" id="PTHR22603:SF66">
    <property type="entry name" value="ETHANOLAMINE KINASE"/>
    <property type="match status" value="1"/>
</dbReference>
<dbReference type="CDD" id="cd05151">
    <property type="entry name" value="ChoK-like"/>
    <property type="match status" value="1"/>
</dbReference>
<dbReference type="InterPro" id="IPR011009">
    <property type="entry name" value="Kinase-like_dom_sf"/>
</dbReference>
<name>A0A1W1E7S3_9ZZZZ</name>
<gene>
    <name evidence="2" type="ORF">MNB_SV-4-1158</name>
</gene>
<dbReference type="Gene3D" id="3.30.200.20">
    <property type="entry name" value="Phosphorylase Kinase, domain 1"/>
    <property type="match status" value="1"/>
</dbReference>
<dbReference type="AlphaFoldDB" id="A0A1W1E7S3"/>
<accession>A0A1W1E7S3</accession>
<dbReference type="Gene3D" id="3.90.1200.10">
    <property type="match status" value="1"/>
</dbReference>
<keyword evidence="2" id="KW-0418">Kinase</keyword>
<dbReference type="GO" id="GO:0004305">
    <property type="term" value="F:ethanolamine kinase activity"/>
    <property type="evidence" value="ECO:0007669"/>
    <property type="project" value="TreeGrafter"/>
</dbReference>
<reference evidence="2" key="1">
    <citation type="submission" date="2016-10" db="EMBL/GenBank/DDBJ databases">
        <authorList>
            <person name="de Groot N.N."/>
        </authorList>
    </citation>
    <scope>NUCLEOTIDE SEQUENCE</scope>
</reference>
<dbReference type="PANTHER" id="PTHR22603">
    <property type="entry name" value="CHOLINE/ETHANOALAMINE KINASE"/>
    <property type="match status" value="1"/>
</dbReference>
<dbReference type="Pfam" id="PF01636">
    <property type="entry name" value="APH"/>
    <property type="match status" value="1"/>
</dbReference>
<sequence length="240" mass="27901">MNKAILEKFPLFKNDPIKTITPVASQGYCNLNYLVTTREHRYLLRVFQQENIDRQAEIRIQQCAAKEGIAPPILIEDKDLAWILMAWVHGRDRTTLNKTALATLAKTLQTLHALSCEAPNIDLPSQIQEHTPEVKEACQTIAAYDIQPVLCHHDPNPQNLLWRDDRTLMFIDYEYAAYNDRYADIAAVCVEFALDQESERFFCKSYFKGMYHPGKLEAYKVLYRQLCKEWFANQPRSKQT</sequence>